<dbReference type="HOGENOM" id="CLU_008287_9_0_6"/>
<feature type="domain" description="TonB-dependent receptor-like beta-barrel" evidence="18">
    <location>
        <begin position="248"/>
        <end position="690"/>
    </location>
</feature>
<dbReference type="STRING" id="1141662.OOA_18639"/>
<dbReference type="PATRIC" id="fig|1141662.3.peg.3789"/>
<sequence length="720" mass="79737">MKNNTDNQIVTKKRKLSPVYIAILPLCISSFAYADEKNETIIVTAKPIQSPTGKVDGYVATRSTSATKTNTALIETPQAVSVVTRDEITAHNAQTVSEALRYTSGVLQTNGAAASRFDNISIRGFNVTSTGMLRDGLRSTTAQAWPKVEPYGLERIDVIRGPSSVLYGQNSPGGIVNQVTKRPLYQPFHEVEIQHGNFDRNQFQADFSGPVNDSDKYFYRLTGMVRKSDTQIKHINDDKVYIAPAFTWLPNDNTTFTILADYSHDEFGAPRPFLPLAGTLLPNPNGKVNPNVFLDEPGLKNDRKQASIGYQLDHNFNDILSGHSAARFSHTDLNTNIAQGLSLLPDMRTLNRAAYYFRIKGDVYSLDNNLNANWWVNNTEMTSLVGIDYRHTREDYLLMAGKASPIDIFDPNYGGSYGPVNNMMSNTLQTSVQVGIYAQQQAKFDNGLILVVSGREDWSDSKTQNRKNANTTEQRDSKFTYRTAAMYLTEIGLAPYVSYSTSFNPQLGVNFYGNNYKPITAKQIEAGIKYQPENENINLTLTAFELKQQNMLTTDPDNNLNSIQIGEVRSRGIELQGVYMPIEGLNLTAAYTYNQLENTKTNKPEEKGQRPTGLPEHTASAWADYTIQGGQLQGLGFGAGVRYTGSSPVNTDGSISNPSTTLVDAAAHYDLGGLSSNLKNWRLGVNVTNLTDKQYYTSCSMGGCSVGFDRTIIGSLRYRW</sequence>
<dbReference type="FunFam" id="2.40.170.20:FF:000005">
    <property type="entry name" value="TonB-dependent siderophore receptor"/>
    <property type="match status" value="1"/>
</dbReference>
<keyword evidence="13 14" id="KW-0998">Cell outer membrane</keyword>
<evidence type="ECO:0000256" key="4">
    <source>
        <dbReference type="ARBA" id="ARBA00022452"/>
    </source>
</evidence>
<keyword evidence="7 17" id="KW-0732">Signal</keyword>
<evidence type="ECO:0000256" key="9">
    <source>
        <dbReference type="ARBA" id="ARBA00023065"/>
    </source>
</evidence>
<name>K8VYP2_9GAMM</name>
<evidence type="ECO:0000256" key="16">
    <source>
        <dbReference type="RuleBase" id="RU003357"/>
    </source>
</evidence>
<dbReference type="EMBL" id="AKKL01000052">
    <property type="protein sequence ID" value="EKT53363.1"/>
    <property type="molecule type" value="Genomic_DNA"/>
</dbReference>
<evidence type="ECO:0000256" key="5">
    <source>
        <dbReference type="ARBA" id="ARBA00022496"/>
    </source>
</evidence>
<evidence type="ECO:0000256" key="11">
    <source>
        <dbReference type="ARBA" id="ARBA00023136"/>
    </source>
</evidence>
<reference evidence="20 21" key="1">
    <citation type="journal article" date="2012" name="BMC Genomics">
        <title>Comparative genomics of bacteria in the genus Providencia isolated from wild Drosophila melanogaster.</title>
        <authorList>
            <person name="Galac M.R."/>
            <person name="Lazzaro B.P."/>
        </authorList>
    </citation>
    <scope>NUCLEOTIDE SEQUENCE [LARGE SCALE GENOMIC DNA]</scope>
    <source>
        <strain evidence="20 21">DSM 19968</strain>
    </source>
</reference>
<dbReference type="GO" id="GO:0015891">
    <property type="term" value="P:siderophore transport"/>
    <property type="evidence" value="ECO:0007669"/>
    <property type="project" value="InterPro"/>
</dbReference>
<evidence type="ECO:0000256" key="1">
    <source>
        <dbReference type="ARBA" id="ARBA00004571"/>
    </source>
</evidence>
<evidence type="ECO:0000256" key="10">
    <source>
        <dbReference type="ARBA" id="ARBA00023077"/>
    </source>
</evidence>
<comment type="caution">
    <text evidence="20">The sequence shown here is derived from an EMBL/GenBank/DDBJ whole genome shotgun (WGS) entry which is preliminary data.</text>
</comment>
<evidence type="ECO:0000256" key="13">
    <source>
        <dbReference type="ARBA" id="ARBA00023237"/>
    </source>
</evidence>
<evidence type="ECO:0000256" key="14">
    <source>
        <dbReference type="PROSITE-ProRule" id="PRU01360"/>
    </source>
</evidence>
<dbReference type="InterPro" id="IPR012910">
    <property type="entry name" value="Plug_dom"/>
</dbReference>
<evidence type="ECO:0000256" key="7">
    <source>
        <dbReference type="ARBA" id="ARBA00022729"/>
    </source>
</evidence>
<dbReference type="PANTHER" id="PTHR32552">
    <property type="entry name" value="FERRICHROME IRON RECEPTOR-RELATED"/>
    <property type="match status" value="1"/>
</dbReference>
<evidence type="ECO:0000259" key="19">
    <source>
        <dbReference type="Pfam" id="PF07715"/>
    </source>
</evidence>
<dbReference type="GO" id="GO:0015344">
    <property type="term" value="F:siderophore uptake transmembrane transporter activity"/>
    <property type="evidence" value="ECO:0007669"/>
    <property type="project" value="TreeGrafter"/>
</dbReference>
<evidence type="ECO:0000256" key="15">
    <source>
        <dbReference type="PROSITE-ProRule" id="PRU10143"/>
    </source>
</evidence>
<keyword evidence="3 14" id="KW-0813">Transport</keyword>
<dbReference type="RefSeq" id="WP_008913694.1">
    <property type="nucleotide sequence ID" value="NZ_KB233226.1"/>
</dbReference>
<dbReference type="NCBIfam" id="TIGR01783">
    <property type="entry name" value="TonB-siderophor"/>
    <property type="match status" value="1"/>
</dbReference>
<keyword evidence="10 15" id="KW-0798">TonB box</keyword>
<evidence type="ECO:0000256" key="3">
    <source>
        <dbReference type="ARBA" id="ARBA00022448"/>
    </source>
</evidence>
<dbReference type="InterPro" id="IPR039426">
    <property type="entry name" value="TonB-dep_rcpt-like"/>
</dbReference>
<dbReference type="CDD" id="cd01347">
    <property type="entry name" value="ligand_gated_channel"/>
    <property type="match status" value="1"/>
</dbReference>
<evidence type="ECO:0000313" key="20">
    <source>
        <dbReference type="EMBL" id="EKT53363.1"/>
    </source>
</evidence>
<keyword evidence="6 14" id="KW-0812">Transmembrane</keyword>
<dbReference type="FunFam" id="2.170.130.10:FF:000001">
    <property type="entry name" value="Catecholate siderophore TonB-dependent receptor"/>
    <property type="match status" value="1"/>
</dbReference>
<dbReference type="AlphaFoldDB" id="K8VYP2"/>
<dbReference type="Gene3D" id="2.170.130.10">
    <property type="entry name" value="TonB-dependent receptor, plug domain"/>
    <property type="match status" value="1"/>
</dbReference>
<organism evidence="20 21">
    <name type="scientific">Providencia burhodogranariea DSM 19968</name>
    <dbReference type="NCBI Taxonomy" id="1141662"/>
    <lineage>
        <taxon>Bacteria</taxon>
        <taxon>Pseudomonadati</taxon>
        <taxon>Pseudomonadota</taxon>
        <taxon>Gammaproteobacteria</taxon>
        <taxon>Enterobacterales</taxon>
        <taxon>Morganellaceae</taxon>
        <taxon>Providencia</taxon>
    </lineage>
</organism>
<evidence type="ECO:0000313" key="21">
    <source>
        <dbReference type="Proteomes" id="UP000009336"/>
    </source>
</evidence>
<keyword evidence="21" id="KW-1185">Reference proteome</keyword>
<proteinExistence type="inferred from homology"/>
<feature type="short sequence motif" description="TonB box" evidence="15">
    <location>
        <begin position="40"/>
        <end position="46"/>
    </location>
</feature>
<keyword evidence="8" id="KW-0408">Iron</keyword>
<dbReference type="Pfam" id="PF07715">
    <property type="entry name" value="Plug"/>
    <property type="match status" value="1"/>
</dbReference>
<evidence type="ECO:0000256" key="17">
    <source>
        <dbReference type="SAM" id="SignalP"/>
    </source>
</evidence>
<dbReference type="eggNOG" id="COG4774">
    <property type="taxonomic scope" value="Bacteria"/>
</dbReference>
<dbReference type="InterPro" id="IPR000531">
    <property type="entry name" value="Beta-barrel_TonB"/>
</dbReference>
<feature type="domain" description="TonB-dependent receptor plug" evidence="19">
    <location>
        <begin position="74"/>
        <end position="175"/>
    </location>
</feature>
<evidence type="ECO:0000256" key="8">
    <source>
        <dbReference type="ARBA" id="ARBA00023004"/>
    </source>
</evidence>
<dbReference type="Pfam" id="PF00593">
    <property type="entry name" value="TonB_dep_Rec_b-barrel"/>
    <property type="match status" value="1"/>
</dbReference>
<feature type="signal peptide" evidence="17">
    <location>
        <begin position="1"/>
        <end position="34"/>
    </location>
</feature>
<dbReference type="PROSITE" id="PS52016">
    <property type="entry name" value="TONB_DEPENDENT_REC_3"/>
    <property type="match status" value="1"/>
</dbReference>
<keyword evidence="11 14" id="KW-0472">Membrane</keyword>
<dbReference type="InterPro" id="IPR010916">
    <property type="entry name" value="TonB_box_CS"/>
</dbReference>
<gene>
    <name evidence="20" type="ORF">OOA_18639</name>
</gene>
<dbReference type="OrthoDB" id="127311at2"/>
<dbReference type="GO" id="GO:0038023">
    <property type="term" value="F:signaling receptor activity"/>
    <property type="evidence" value="ECO:0007669"/>
    <property type="project" value="InterPro"/>
</dbReference>
<comment type="subcellular location">
    <subcellularLocation>
        <location evidence="1 14">Cell outer membrane</location>
        <topology evidence="1 14">Multi-pass membrane protein</topology>
    </subcellularLocation>
</comment>
<dbReference type="SUPFAM" id="SSF56935">
    <property type="entry name" value="Porins"/>
    <property type="match status" value="1"/>
</dbReference>
<keyword evidence="9" id="KW-0406">Ion transport</keyword>
<dbReference type="GO" id="GO:0009279">
    <property type="term" value="C:cell outer membrane"/>
    <property type="evidence" value="ECO:0007669"/>
    <property type="project" value="UniProtKB-SubCell"/>
</dbReference>
<keyword evidence="5" id="KW-0410">Iron transport</keyword>
<dbReference type="Proteomes" id="UP000009336">
    <property type="component" value="Unassembled WGS sequence"/>
</dbReference>
<keyword evidence="12 20" id="KW-0675">Receptor</keyword>
<dbReference type="InterPro" id="IPR036942">
    <property type="entry name" value="Beta-barrel_TonB_sf"/>
</dbReference>
<evidence type="ECO:0000256" key="2">
    <source>
        <dbReference type="ARBA" id="ARBA00009810"/>
    </source>
</evidence>
<dbReference type="InterPro" id="IPR010105">
    <property type="entry name" value="TonB_sidphr_rcpt"/>
</dbReference>
<dbReference type="PANTHER" id="PTHR32552:SF68">
    <property type="entry name" value="FERRICHROME OUTER MEMBRANE TRANSPORTER_PHAGE RECEPTOR"/>
    <property type="match status" value="1"/>
</dbReference>
<evidence type="ECO:0000256" key="6">
    <source>
        <dbReference type="ARBA" id="ARBA00022692"/>
    </source>
</evidence>
<keyword evidence="4 14" id="KW-1134">Transmembrane beta strand</keyword>
<accession>K8VYP2</accession>
<evidence type="ECO:0000259" key="18">
    <source>
        <dbReference type="Pfam" id="PF00593"/>
    </source>
</evidence>
<protein>
    <submittedName>
        <fullName evidence="20">TonB-dependent outermembrane enantio-pyochelin receptor</fullName>
    </submittedName>
</protein>
<evidence type="ECO:0000256" key="12">
    <source>
        <dbReference type="ARBA" id="ARBA00023170"/>
    </source>
</evidence>
<dbReference type="Gene3D" id="2.40.170.20">
    <property type="entry name" value="TonB-dependent receptor, beta-barrel domain"/>
    <property type="match status" value="1"/>
</dbReference>
<dbReference type="PROSITE" id="PS00430">
    <property type="entry name" value="TONB_DEPENDENT_REC_1"/>
    <property type="match status" value="1"/>
</dbReference>
<feature type="chain" id="PRO_5003922930" evidence="17">
    <location>
        <begin position="35"/>
        <end position="720"/>
    </location>
</feature>
<comment type="similarity">
    <text evidence="2 14 16">Belongs to the TonB-dependent receptor family.</text>
</comment>
<dbReference type="InterPro" id="IPR037066">
    <property type="entry name" value="Plug_dom_sf"/>
</dbReference>